<dbReference type="AlphaFoldDB" id="A0A1Q9EQ07"/>
<feature type="binding site" evidence="12">
    <location>
        <position position="149"/>
    </location>
    <ligand>
        <name>substrate</name>
    </ligand>
</feature>
<accession>A0A1Q9EQ07</accession>
<reference evidence="15 16" key="1">
    <citation type="submission" date="2016-02" db="EMBL/GenBank/DDBJ databases">
        <title>Genome analysis of coral dinoflagellate symbionts highlights evolutionary adaptations to a symbiotic lifestyle.</title>
        <authorList>
            <person name="Aranda M."/>
            <person name="Li Y."/>
            <person name="Liew Y.J."/>
            <person name="Baumgarten S."/>
            <person name="Simakov O."/>
            <person name="Wilson M."/>
            <person name="Piel J."/>
            <person name="Ashoor H."/>
            <person name="Bougouffa S."/>
            <person name="Bajic V.B."/>
            <person name="Ryu T."/>
            <person name="Ravasi T."/>
            <person name="Bayer T."/>
            <person name="Micklem G."/>
            <person name="Kim H."/>
            <person name="Bhak J."/>
            <person name="Lajeunesse T.C."/>
            <person name="Voolstra C.R."/>
        </authorList>
    </citation>
    <scope>NUCLEOTIDE SEQUENCE [LARGE SCALE GENOMIC DNA]</scope>
    <source>
        <strain evidence="15 16">CCMP2467</strain>
    </source>
</reference>
<evidence type="ECO:0000256" key="1">
    <source>
        <dbReference type="ARBA" id="ARBA00000548"/>
    </source>
</evidence>
<dbReference type="EC" id="3.2.1.1" evidence="4"/>
<keyword evidence="10" id="KW-0326">Glycosidase</keyword>
<dbReference type="OMA" id="LEWIEWV"/>
<dbReference type="EMBL" id="LSRX01000095">
    <property type="protein sequence ID" value="OLQ09516.1"/>
    <property type="molecule type" value="Genomic_DNA"/>
</dbReference>
<dbReference type="PANTHER" id="PTHR10357:SF215">
    <property type="entry name" value="ALPHA-AMYLASE 1"/>
    <property type="match status" value="1"/>
</dbReference>
<dbReference type="OrthoDB" id="1740265at2759"/>
<evidence type="ECO:0000256" key="7">
    <source>
        <dbReference type="ARBA" id="ARBA00022801"/>
    </source>
</evidence>
<dbReference type="PIRSF" id="PIRSF001024">
    <property type="entry name" value="Alph-amyl_fung"/>
    <property type="match status" value="1"/>
</dbReference>
<dbReference type="GO" id="GO:0005509">
    <property type="term" value="F:calcium ion binding"/>
    <property type="evidence" value="ECO:0007669"/>
    <property type="project" value="InterPro"/>
</dbReference>
<dbReference type="PANTHER" id="PTHR10357">
    <property type="entry name" value="ALPHA-AMYLASE FAMILY MEMBER"/>
    <property type="match status" value="1"/>
</dbReference>
<protein>
    <recommendedName>
        <fullName evidence="4">alpha-amylase</fullName>
        <ecNumber evidence="4">3.2.1.1</ecNumber>
    </recommendedName>
</protein>
<evidence type="ECO:0000256" key="4">
    <source>
        <dbReference type="ARBA" id="ARBA00012595"/>
    </source>
</evidence>
<sequence length="662" mass="73257">MKAATLRSSCLLLWLLLHCTDSRSHGRAEFSLAGKSVYFIVIDRFARSGEQAANFTFCDLPADWVNNTGGGFCGGTINGITNHLDYIQGMGFDCLWITPPVQSQGFMGYDATNLFQINPHFGTKEDLVRLSAALHGRGMCLIVDIVLNHMRPLLVNGTVNLSSIVPFSEESHYHQRNRSRNQSFADYVAAWPPPAFNPGEDNAQLLAASQQHSPAVCGHTVADHTECSCFPGNSGPNCPSFREDHLSTGWLGVMGDLNQSHEYVRAQLLSFVEGMVVNYSLDALRLDTAIYLERDFLPEIQAVHQELVLRLDVESDIMARNSVKPLSRKIDCSDELCGAGYQSFFDEMAWFRLRAQQAVAGVEILGEATVNNLTYQAGLMQDIMARNSVKPLSRKIDCSDELCGAVAGVEILGEATVNNLTYQVPEAFCAYQIGGDFGDYSHQGSWFEEADLEKLGGVLSMQLSTGLFGNLDMLGNFADNHDEYGRLHHYCRHDTLRIRHALAFAMLWRGIPIIYYGTEQGLSGHQSPDHNLGQDALRESLWQTRYSTDPWQYRFLAQLNGVRKSFGLSVGDTQLRNATKNSLVFTRAASNGAAWVFLNNAANATARSPQLYCPGPDASQGEAWYDALSELPMSSYLVKGCFLAPDKFPKVLVLKPSLRLLL</sequence>
<evidence type="ECO:0000256" key="6">
    <source>
        <dbReference type="ARBA" id="ARBA00022729"/>
    </source>
</evidence>
<comment type="caution">
    <text evidence="15">The sequence shown here is derived from an EMBL/GenBank/DDBJ whole genome shotgun (WGS) entry which is preliminary data.</text>
</comment>
<feature type="signal peptide" evidence="13">
    <location>
        <begin position="1"/>
        <end position="22"/>
    </location>
</feature>
<evidence type="ECO:0000256" key="13">
    <source>
        <dbReference type="SAM" id="SignalP"/>
    </source>
</evidence>
<comment type="catalytic activity">
    <reaction evidence="1">
        <text>Endohydrolysis of (1-&gt;4)-alpha-D-glucosidic linkages in polysaccharides containing three or more (1-&gt;4)-alpha-linked D-glucose units.</text>
        <dbReference type="EC" id="3.2.1.1"/>
    </reaction>
</comment>
<evidence type="ECO:0000259" key="14">
    <source>
        <dbReference type="SMART" id="SM00642"/>
    </source>
</evidence>
<keyword evidence="11" id="KW-1015">Disulfide bond</keyword>
<evidence type="ECO:0000256" key="10">
    <source>
        <dbReference type="ARBA" id="ARBA00023295"/>
    </source>
</evidence>
<evidence type="ECO:0000256" key="8">
    <source>
        <dbReference type="ARBA" id="ARBA00022837"/>
    </source>
</evidence>
<dbReference type="InterPro" id="IPR013777">
    <property type="entry name" value="A-amylase-like"/>
</dbReference>
<dbReference type="Gene3D" id="3.20.20.80">
    <property type="entry name" value="Glycosidases"/>
    <property type="match status" value="3"/>
</dbReference>
<evidence type="ECO:0000313" key="15">
    <source>
        <dbReference type="EMBL" id="OLQ09516.1"/>
    </source>
</evidence>
<gene>
    <name evidence="15" type="primary">amy1</name>
    <name evidence="15" type="ORF">AK812_SmicGene6830</name>
</gene>
<keyword evidence="7" id="KW-0378">Hydrolase</keyword>
<dbReference type="InterPro" id="IPR017853">
    <property type="entry name" value="GH"/>
</dbReference>
<dbReference type="SUPFAM" id="SSF51445">
    <property type="entry name" value="(Trans)glycosidases"/>
    <property type="match status" value="1"/>
</dbReference>
<dbReference type="InterPro" id="IPR006047">
    <property type="entry name" value="GH13_cat_dom"/>
</dbReference>
<dbReference type="Pfam" id="PF00128">
    <property type="entry name" value="Alpha-amylase"/>
    <property type="match status" value="1"/>
</dbReference>
<comment type="cofactor">
    <cofactor evidence="2">
        <name>Ca(2+)</name>
        <dbReference type="ChEBI" id="CHEBI:29108"/>
    </cofactor>
</comment>
<dbReference type="GO" id="GO:0004556">
    <property type="term" value="F:alpha-amylase activity"/>
    <property type="evidence" value="ECO:0007669"/>
    <property type="project" value="UniProtKB-EC"/>
</dbReference>
<evidence type="ECO:0000256" key="3">
    <source>
        <dbReference type="ARBA" id="ARBA00008061"/>
    </source>
</evidence>
<keyword evidence="9" id="KW-0119">Carbohydrate metabolism</keyword>
<evidence type="ECO:0000256" key="12">
    <source>
        <dbReference type="PIRSR" id="PIRSR001024-5"/>
    </source>
</evidence>
<feature type="domain" description="Glycosyl hydrolase family 13 catalytic" evidence="14">
    <location>
        <begin position="39"/>
        <end position="563"/>
    </location>
</feature>
<feature type="disulfide bond" evidence="11">
    <location>
        <begin position="58"/>
        <end position="73"/>
    </location>
</feature>
<keyword evidence="6 13" id="KW-0732">Signal</keyword>
<comment type="similarity">
    <text evidence="3">Belongs to the glycosyl hydrolase 13 family.</text>
</comment>
<dbReference type="SMART" id="SM00642">
    <property type="entry name" value="Aamy"/>
    <property type="match status" value="1"/>
</dbReference>
<dbReference type="Proteomes" id="UP000186817">
    <property type="component" value="Unassembled WGS sequence"/>
</dbReference>
<evidence type="ECO:0000256" key="11">
    <source>
        <dbReference type="PIRSR" id="PIRSR001024-4"/>
    </source>
</evidence>
<name>A0A1Q9EQ07_SYMMI</name>
<keyword evidence="16" id="KW-1185">Reference proteome</keyword>
<evidence type="ECO:0000313" key="16">
    <source>
        <dbReference type="Proteomes" id="UP000186817"/>
    </source>
</evidence>
<feature type="chain" id="PRO_5012118856" description="alpha-amylase" evidence="13">
    <location>
        <begin position="23"/>
        <end position="662"/>
    </location>
</feature>
<organism evidence="15 16">
    <name type="scientific">Symbiodinium microadriaticum</name>
    <name type="common">Dinoflagellate</name>
    <name type="synonym">Zooxanthella microadriatica</name>
    <dbReference type="NCBI Taxonomy" id="2951"/>
    <lineage>
        <taxon>Eukaryota</taxon>
        <taxon>Sar</taxon>
        <taxon>Alveolata</taxon>
        <taxon>Dinophyceae</taxon>
        <taxon>Suessiales</taxon>
        <taxon>Symbiodiniaceae</taxon>
        <taxon>Symbiodinium</taxon>
    </lineage>
</organism>
<evidence type="ECO:0000256" key="5">
    <source>
        <dbReference type="ARBA" id="ARBA00022723"/>
    </source>
</evidence>
<proteinExistence type="inferred from homology"/>
<keyword evidence="5" id="KW-0479">Metal-binding</keyword>
<keyword evidence="8" id="KW-0106">Calcium</keyword>
<evidence type="ECO:0000256" key="2">
    <source>
        <dbReference type="ARBA" id="ARBA00001913"/>
    </source>
</evidence>
<evidence type="ECO:0000256" key="9">
    <source>
        <dbReference type="ARBA" id="ARBA00023277"/>
    </source>
</evidence>
<dbReference type="GO" id="GO:0005975">
    <property type="term" value="P:carbohydrate metabolic process"/>
    <property type="evidence" value="ECO:0007669"/>
    <property type="project" value="InterPro"/>
</dbReference>